<dbReference type="EMBL" id="KL142384">
    <property type="protein sequence ID" value="KDR74062.1"/>
    <property type="molecule type" value="Genomic_DNA"/>
</dbReference>
<dbReference type="HOGENOM" id="CLU_042179_2_1_1"/>
<feature type="transmembrane region" description="Helical" evidence="2">
    <location>
        <begin position="118"/>
        <end position="142"/>
    </location>
</feature>
<keyword evidence="2" id="KW-0472">Membrane</keyword>
<dbReference type="Pfam" id="PF07859">
    <property type="entry name" value="Abhydrolase_3"/>
    <property type="match status" value="1"/>
</dbReference>
<feature type="domain" description="Alpha/beta hydrolase fold-3" evidence="3">
    <location>
        <begin position="119"/>
        <end position="326"/>
    </location>
</feature>
<evidence type="ECO:0000313" key="4">
    <source>
        <dbReference type="EMBL" id="KDR74062.1"/>
    </source>
</evidence>
<gene>
    <name evidence="4" type="ORF">GALMADRAFT_599655</name>
</gene>
<evidence type="ECO:0000259" key="3">
    <source>
        <dbReference type="Pfam" id="PF07859"/>
    </source>
</evidence>
<feature type="transmembrane region" description="Helical" evidence="2">
    <location>
        <begin position="21"/>
        <end position="40"/>
    </location>
</feature>
<dbReference type="SUPFAM" id="SSF53474">
    <property type="entry name" value="alpha/beta-Hydrolases"/>
    <property type="match status" value="1"/>
</dbReference>
<protein>
    <recommendedName>
        <fullName evidence="3">Alpha/beta hydrolase fold-3 domain-containing protein</fullName>
    </recommendedName>
</protein>
<dbReference type="Gene3D" id="3.40.50.1820">
    <property type="entry name" value="alpha/beta hydrolase"/>
    <property type="match status" value="1"/>
</dbReference>
<evidence type="ECO:0000256" key="1">
    <source>
        <dbReference type="ARBA" id="ARBA00022801"/>
    </source>
</evidence>
<reference evidence="5" key="1">
    <citation type="journal article" date="2014" name="Proc. Natl. Acad. Sci. U.S.A.">
        <title>Extensive sampling of basidiomycete genomes demonstrates inadequacy of the white-rot/brown-rot paradigm for wood decay fungi.</title>
        <authorList>
            <person name="Riley R."/>
            <person name="Salamov A.A."/>
            <person name="Brown D.W."/>
            <person name="Nagy L.G."/>
            <person name="Floudas D."/>
            <person name="Held B.W."/>
            <person name="Levasseur A."/>
            <person name="Lombard V."/>
            <person name="Morin E."/>
            <person name="Otillar R."/>
            <person name="Lindquist E.A."/>
            <person name="Sun H."/>
            <person name="LaButti K.M."/>
            <person name="Schmutz J."/>
            <person name="Jabbour D."/>
            <person name="Luo H."/>
            <person name="Baker S.E."/>
            <person name="Pisabarro A.G."/>
            <person name="Walton J.D."/>
            <person name="Blanchette R.A."/>
            <person name="Henrissat B."/>
            <person name="Martin F."/>
            <person name="Cullen D."/>
            <person name="Hibbett D.S."/>
            <person name="Grigoriev I.V."/>
        </authorList>
    </citation>
    <scope>NUCLEOTIDE SEQUENCE [LARGE SCALE GENOMIC DNA]</scope>
    <source>
        <strain evidence="5">CBS 339.88</strain>
    </source>
</reference>
<name>A0A067SVI7_GALM3</name>
<sequence>MAAGPDGGRVHPRNQLSSWEWITMVLICLQLPVVLLWAFVKSPFSELGRSQSWKRVLIDRAMLWLFVNLNRRQIRAVYGEAWGTYHTYMKSKKRDPVVEEVGEGGKLLWITSKRADRVILYVHGGALVFGPFEASLIFWNYIQENLQKRGKSTGVALMNYSLVPDATFPTQLKQIVLAIQHLIKSGVTPGNIQLVGDSAGALLIHQVLSHILHPVDGVPKLTLTAPLGGVFMMSPWVITLDDNIYHTNDGAGDILSASALLYWGTKIHEGVPPLAKPYLNATGAPEGWLKGIDKIVKRILISDGAVEVLRDAVIKYSTSVKKYHKNAVLFMQDFGAHDETFIIFFAGEQDHKLTPFLLDWLDQGFS</sequence>
<proteinExistence type="predicted"/>
<dbReference type="AlphaFoldDB" id="A0A067SVI7"/>
<keyword evidence="1" id="KW-0378">Hydrolase</keyword>
<keyword evidence="2" id="KW-0812">Transmembrane</keyword>
<dbReference type="OrthoDB" id="2152029at2759"/>
<dbReference type="STRING" id="685588.A0A067SVI7"/>
<keyword evidence="2" id="KW-1133">Transmembrane helix</keyword>
<dbReference type="InterPro" id="IPR050300">
    <property type="entry name" value="GDXG_lipolytic_enzyme"/>
</dbReference>
<accession>A0A067SVI7</accession>
<evidence type="ECO:0000256" key="2">
    <source>
        <dbReference type="SAM" id="Phobius"/>
    </source>
</evidence>
<dbReference type="InterPro" id="IPR029058">
    <property type="entry name" value="AB_hydrolase_fold"/>
</dbReference>
<dbReference type="Proteomes" id="UP000027222">
    <property type="component" value="Unassembled WGS sequence"/>
</dbReference>
<dbReference type="PANTHER" id="PTHR48081:SF31">
    <property type="entry name" value="STERYL ACETYL HYDROLASE MUG81-RELATED"/>
    <property type="match status" value="1"/>
</dbReference>
<organism evidence="4 5">
    <name type="scientific">Galerina marginata (strain CBS 339.88)</name>
    <dbReference type="NCBI Taxonomy" id="685588"/>
    <lineage>
        <taxon>Eukaryota</taxon>
        <taxon>Fungi</taxon>
        <taxon>Dikarya</taxon>
        <taxon>Basidiomycota</taxon>
        <taxon>Agaricomycotina</taxon>
        <taxon>Agaricomycetes</taxon>
        <taxon>Agaricomycetidae</taxon>
        <taxon>Agaricales</taxon>
        <taxon>Agaricineae</taxon>
        <taxon>Strophariaceae</taxon>
        <taxon>Galerina</taxon>
    </lineage>
</organism>
<dbReference type="GO" id="GO:0016787">
    <property type="term" value="F:hydrolase activity"/>
    <property type="evidence" value="ECO:0007669"/>
    <property type="project" value="UniProtKB-KW"/>
</dbReference>
<evidence type="ECO:0000313" key="5">
    <source>
        <dbReference type="Proteomes" id="UP000027222"/>
    </source>
</evidence>
<keyword evidence="5" id="KW-1185">Reference proteome</keyword>
<dbReference type="PANTHER" id="PTHR48081">
    <property type="entry name" value="AB HYDROLASE SUPERFAMILY PROTEIN C4A8.06C"/>
    <property type="match status" value="1"/>
</dbReference>
<dbReference type="InterPro" id="IPR013094">
    <property type="entry name" value="AB_hydrolase_3"/>
</dbReference>